<reference evidence="3 4" key="1">
    <citation type="submission" date="2024-09" db="EMBL/GenBank/DDBJ databases">
        <title>Description of Labrys sedimenti sp. nov., isolated from a diclofenac-degrading enrichment culture, and genome-based reclassification of Labrys portucalensis as a later heterotypic synonym of Labrys neptuniae.</title>
        <authorList>
            <person name="Tancsics A."/>
            <person name="Csepanyi A."/>
        </authorList>
    </citation>
    <scope>NUCLEOTIDE SEQUENCE [LARGE SCALE GENOMIC DNA]</scope>
    <source>
        <strain evidence="3 4">LMG 23412</strain>
    </source>
</reference>
<dbReference type="Gene3D" id="3.90.550.10">
    <property type="entry name" value="Spore Coat Polysaccharide Biosynthesis Protein SpsA, Chain A"/>
    <property type="match status" value="1"/>
</dbReference>
<comment type="caution">
    <text evidence="3">The sequence shown here is derived from an EMBL/GenBank/DDBJ whole genome shotgun (WGS) entry which is preliminary data.</text>
</comment>
<feature type="region of interest" description="Disordered" evidence="1">
    <location>
        <begin position="299"/>
        <end position="321"/>
    </location>
</feature>
<dbReference type="InterPro" id="IPR001173">
    <property type="entry name" value="Glyco_trans_2-like"/>
</dbReference>
<dbReference type="PANTHER" id="PTHR43685">
    <property type="entry name" value="GLYCOSYLTRANSFERASE"/>
    <property type="match status" value="1"/>
</dbReference>
<dbReference type="PANTHER" id="PTHR43685:SF2">
    <property type="entry name" value="GLYCOSYLTRANSFERASE 2-LIKE DOMAIN-CONTAINING PROTEIN"/>
    <property type="match status" value="1"/>
</dbReference>
<dbReference type="SUPFAM" id="SSF53448">
    <property type="entry name" value="Nucleotide-diphospho-sugar transferases"/>
    <property type="match status" value="1"/>
</dbReference>
<name>A0ABV6ZRX5_9HYPH</name>
<gene>
    <name evidence="3" type="ORF">ACETRX_35570</name>
</gene>
<dbReference type="Pfam" id="PF00535">
    <property type="entry name" value="Glycos_transf_2"/>
    <property type="match status" value="1"/>
</dbReference>
<evidence type="ECO:0000313" key="3">
    <source>
        <dbReference type="EMBL" id="MFC2254940.1"/>
    </source>
</evidence>
<accession>A0ABV6ZRX5</accession>
<feature type="compositionally biased region" description="Basic residues" evidence="1">
    <location>
        <begin position="309"/>
        <end position="321"/>
    </location>
</feature>
<proteinExistence type="predicted"/>
<protein>
    <submittedName>
        <fullName evidence="3">Glycosyltransferase</fullName>
        <ecNumber evidence="3">2.4.-.-</ecNumber>
    </submittedName>
</protein>
<dbReference type="EC" id="2.4.-.-" evidence="3"/>
<keyword evidence="3" id="KW-0328">Glycosyltransferase</keyword>
<keyword evidence="3" id="KW-0808">Transferase</keyword>
<dbReference type="GO" id="GO:0016757">
    <property type="term" value="F:glycosyltransferase activity"/>
    <property type="evidence" value="ECO:0007669"/>
    <property type="project" value="UniProtKB-KW"/>
</dbReference>
<organism evidence="3 4">
    <name type="scientific">Labrys neptuniae</name>
    <dbReference type="NCBI Taxonomy" id="376174"/>
    <lineage>
        <taxon>Bacteria</taxon>
        <taxon>Pseudomonadati</taxon>
        <taxon>Pseudomonadota</taxon>
        <taxon>Alphaproteobacteria</taxon>
        <taxon>Hyphomicrobiales</taxon>
        <taxon>Xanthobacteraceae</taxon>
        <taxon>Labrys</taxon>
    </lineage>
</organism>
<feature type="domain" description="Glycosyltransferase 2-like" evidence="2">
    <location>
        <begin position="11"/>
        <end position="181"/>
    </location>
</feature>
<dbReference type="InterPro" id="IPR029044">
    <property type="entry name" value="Nucleotide-diphossugar_trans"/>
</dbReference>
<evidence type="ECO:0000256" key="1">
    <source>
        <dbReference type="SAM" id="MobiDB-lite"/>
    </source>
</evidence>
<dbReference type="EMBL" id="JBHGPK010000054">
    <property type="protein sequence ID" value="MFC2254940.1"/>
    <property type="molecule type" value="Genomic_DNA"/>
</dbReference>
<evidence type="ECO:0000259" key="2">
    <source>
        <dbReference type="Pfam" id="PF00535"/>
    </source>
</evidence>
<evidence type="ECO:0000313" key="4">
    <source>
        <dbReference type="Proteomes" id="UP001595190"/>
    </source>
</evidence>
<dbReference type="Proteomes" id="UP001595190">
    <property type="component" value="Unassembled WGS sequence"/>
</dbReference>
<dbReference type="InterPro" id="IPR050834">
    <property type="entry name" value="Glycosyltransf_2"/>
</dbReference>
<sequence length="321" mass="36175">MSRNTITGICAIIVSHNRPTLLRETIESVTRQTLPCDILIIDNASGADTVQIIKEAQAVNPNLTAKFLTQNIGGAGGFHEGLKEAWRMGYGGFWLMDDDTIAGADALGALVAAHEDISTITGRNPSFVCSNVRWVDGSPCKINVPVLAPSWLDYAQARRPYLPVRHASFVSLLIARKVVEKHGLPLKEYFIWFDDSEYTYRISRDGNGAIALNSIVIHKTSENTAPETSPIIERNAWKYEFGNRNKSSFTYREYGFRKFIKNLKRITFQTLRSNLSWEWRWKLIYAAAKGIRFSPDAEYVGDDSAPSRPSKRQIQKHARHV</sequence>
<dbReference type="RefSeq" id="WP_394315536.1">
    <property type="nucleotide sequence ID" value="NZ_JBHGPK010000054.1"/>
</dbReference>